<gene>
    <name evidence="3" type="ORF">FB45DRAFT_843208</name>
</gene>
<evidence type="ECO:0000313" key="4">
    <source>
        <dbReference type="Proteomes" id="UP001221142"/>
    </source>
</evidence>
<dbReference type="EMBL" id="JARKIF010000030">
    <property type="protein sequence ID" value="KAJ7612656.1"/>
    <property type="molecule type" value="Genomic_DNA"/>
</dbReference>
<protein>
    <recommendedName>
        <fullName evidence="2">DUF7223 domain-containing protein</fullName>
    </recommendedName>
</protein>
<sequence length="647" mass="65628">MLSASFLALVPFFLAVNAANDWNVACTTGSCSWDLPANATSSGTLKIWGSNTAISDVTPAANWQILGCDSNALSQNIRLVCMNDPSDPDSQCSHLYDNTGAVNKIIRLPEGCGAGPFARVAAWGTSDNQDIPASLKARLVRRSGNPAVVHTLKMDTNFDAVDHSKNGAVNIAIQGANVPGAPTTINIPKTRRGLNAPTARSFGSIVSGALRSLKDGIDNAASSVKNAAEDVGDDIADAAGKAESAVENVATKAATAVKNVATEAATAVKNAATKVATAVKDAATEVAAGVAEAADNNVDVNKTFDLPPLTFDQSKNLITQSIACGPVSAALSADIDANANAQVTVTVAGAGTLVPPKLTSFGVVAGLSGSAAGTLTVKADVTGHIDSGDISLFNAGIPGFDIPGIITVGPTFQVNAKVVGDVNIPLDMTVGINLNLNNAQLAFPPNVTDPTDSSAFSLGDTPITFSATPNVAATGTITVHLIPSVNLGVSALGKTADATISLALDTNAALSMNLDASGSATKAVEPDPNAEDAAVTSAPADLSGSVGGCLNLNGGVAVAANADADFFGLFDKSTSKTLFSKDFKIFQKCFGYQAPAAATSKRFTRRTSRLTRSERQRRADFTCPAVGAASPVPVATETVAAADITEA</sequence>
<dbReference type="Gene3D" id="1.20.120.20">
    <property type="entry name" value="Apolipoprotein"/>
    <property type="match status" value="1"/>
</dbReference>
<evidence type="ECO:0000256" key="1">
    <source>
        <dbReference type="SAM" id="SignalP"/>
    </source>
</evidence>
<proteinExistence type="predicted"/>
<comment type="caution">
    <text evidence="3">The sequence shown here is derived from an EMBL/GenBank/DDBJ whole genome shotgun (WGS) entry which is preliminary data.</text>
</comment>
<dbReference type="Proteomes" id="UP001221142">
    <property type="component" value="Unassembled WGS sequence"/>
</dbReference>
<keyword evidence="4" id="KW-1185">Reference proteome</keyword>
<name>A0AAD7FAP4_9AGAR</name>
<evidence type="ECO:0000313" key="3">
    <source>
        <dbReference type="EMBL" id="KAJ7612656.1"/>
    </source>
</evidence>
<feature type="signal peptide" evidence="1">
    <location>
        <begin position="1"/>
        <end position="18"/>
    </location>
</feature>
<dbReference type="Pfam" id="PF23865">
    <property type="entry name" value="DUF7223"/>
    <property type="match status" value="1"/>
</dbReference>
<feature type="chain" id="PRO_5042129167" description="DUF7223 domain-containing protein" evidence="1">
    <location>
        <begin position="19"/>
        <end position="647"/>
    </location>
</feature>
<reference evidence="3" key="1">
    <citation type="submission" date="2023-03" db="EMBL/GenBank/DDBJ databases">
        <title>Massive genome expansion in bonnet fungi (Mycena s.s.) driven by repeated elements and novel gene families across ecological guilds.</title>
        <authorList>
            <consortium name="Lawrence Berkeley National Laboratory"/>
            <person name="Harder C.B."/>
            <person name="Miyauchi S."/>
            <person name="Viragh M."/>
            <person name="Kuo A."/>
            <person name="Thoen E."/>
            <person name="Andreopoulos B."/>
            <person name="Lu D."/>
            <person name="Skrede I."/>
            <person name="Drula E."/>
            <person name="Henrissat B."/>
            <person name="Morin E."/>
            <person name="Kohler A."/>
            <person name="Barry K."/>
            <person name="LaButti K."/>
            <person name="Morin E."/>
            <person name="Salamov A."/>
            <person name="Lipzen A."/>
            <person name="Mereny Z."/>
            <person name="Hegedus B."/>
            <person name="Baldrian P."/>
            <person name="Stursova M."/>
            <person name="Weitz H."/>
            <person name="Taylor A."/>
            <person name="Grigoriev I.V."/>
            <person name="Nagy L.G."/>
            <person name="Martin F."/>
            <person name="Kauserud H."/>
        </authorList>
    </citation>
    <scope>NUCLEOTIDE SEQUENCE</scope>
    <source>
        <strain evidence="3">9284</strain>
    </source>
</reference>
<evidence type="ECO:0000259" key="2">
    <source>
        <dbReference type="Pfam" id="PF23865"/>
    </source>
</evidence>
<keyword evidence="1" id="KW-0732">Signal</keyword>
<feature type="domain" description="DUF7223" evidence="2">
    <location>
        <begin position="374"/>
        <end position="590"/>
    </location>
</feature>
<dbReference type="AlphaFoldDB" id="A0AAD7FAP4"/>
<dbReference type="InterPro" id="IPR055647">
    <property type="entry name" value="DUF7223"/>
</dbReference>
<accession>A0AAD7FAP4</accession>
<organism evidence="3 4">
    <name type="scientific">Roridomyces roridus</name>
    <dbReference type="NCBI Taxonomy" id="1738132"/>
    <lineage>
        <taxon>Eukaryota</taxon>
        <taxon>Fungi</taxon>
        <taxon>Dikarya</taxon>
        <taxon>Basidiomycota</taxon>
        <taxon>Agaricomycotina</taxon>
        <taxon>Agaricomycetes</taxon>
        <taxon>Agaricomycetidae</taxon>
        <taxon>Agaricales</taxon>
        <taxon>Marasmiineae</taxon>
        <taxon>Mycenaceae</taxon>
        <taxon>Roridomyces</taxon>
    </lineage>
</organism>